<name>A0A8J4UHL2_CLAMG</name>
<dbReference type="PANTHER" id="PTHR25465:SF5">
    <property type="entry name" value="E3 UBIQUITIN_ISG15 LIGASE TRIM25-RELATED"/>
    <property type="match status" value="1"/>
</dbReference>
<feature type="non-terminal residue" evidence="5">
    <location>
        <position position="1"/>
    </location>
</feature>
<dbReference type="PROSITE" id="PS50188">
    <property type="entry name" value="B302_SPRY"/>
    <property type="match status" value="1"/>
</dbReference>
<evidence type="ECO:0000313" key="5">
    <source>
        <dbReference type="EMBL" id="KAF5895477.1"/>
    </source>
</evidence>
<dbReference type="AlphaFoldDB" id="A0A8J4UHL2"/>
<dbReference type="Proteomes" id="UP000727407">
    <property type="component" value="Unassembled WGS sequence"/>
</dbReference>
<evidence type="ECO:0000259" key="4">
    <source>
        <dbReference type="PROSITE" id="PS50188"/>
    </source>
</evidence>
<sequence>FRSLTLDPNTTHPALILSEEDRSVIYGERQQYSDHPERFDYWDQVLCKESVRGHCYWEVEWN</sequence>
<dbReference type="Gene3D" id="2.60.120.920">
    <property type="match status" value="1"/>
</dbReference>
<feature type="non-terminal residue" evidence="5">
    <location>
        <position position="62"/>
    </location>
</feature>
<feature type="domain" description="B30.2/SPRY" evidence="4">
    <location>
        <begin position="1"/>
        <end position="62"/>
    </location>
</feature>
<dbReference type="InterPro" id="IPR001870">
    <property type="entry name" value="B30.2/SPRY"/>
</dbReference>
<evidence type="ECO:0000256" key="2">
    <source>
        <dbReference type="ARBA" id="ARBA00022771"/>
    </source>
</evidence>
<dbReference type="SUPFAM" id="SSF49899">
    <property type="entry name" value="Concanavalin A-like lectins/glucanases"/>
    <property type="match status" value="1"/>
</dbReference>
<accession>A0A8J4UHL2</accession>
<dbReference type="EMBL" id="QNUK01000320">
    <property type="protein sequence ID" value="KAF5895477.1"/>
    <property type="molecule type" value="Genomic_DNA"/>
</dbReference>
<protein>
    <submittedName>
        <fullName evidence="5">Tripartite motif-containing protein 16-like</fullName>
    </submittedName>
</protein>
<evidence type="ECO:0000313" key="6">
    <source>
        <dbReference type="Proteomes" id="UP000727407"/>
    </source>
</evidence>
<keyword evidence="1" id="KW-0479">Metal-binding</keyword>
<keyword evidence="2" id="KW-0863">Zinc-finger</keyword>
<dbReference type="PANTHER" id="PTHR25465">
    <property type="entry name" value="B-BOX DOMAIN CONTAINING"/>
    <property type="match status" value="1"/>
</dbReference>
<gene>
    <name evidence="5" type="ORF">DAT39_014811</name>
</gene>
<keyword evidence="6" id="KW-1185">Reference proteome</keyword>
<keyword evidence="3" id="KW-0862">Zinc</keyword>
<reference evidence="5" key="1">
    <citation type="submission" date="2020-07" db="EMBL/GenBank/DDBJ databases">
        <title>Clarias magur genome sequencing, assembly and annotation.</title>
        <authorList>
            <person name="Kushwaha B."/>
            <person name="Kumar R."/>
            <person name="Das P."/>
            <person name="Joshi C.G."/>
            <person name="Kumar D."/>
            <person name="Nagpure N.S."/>
            <person name="Pandey M."/>
            <person name="Agarwal S."/>
            <person name="Srivastava S."/>
            <person name="Singh M."/>
            <person name="Sahoo L."/>
            <person name="Jayasankar P."/>
            <person name="Meher P.K."/>
            <person name="Koringa P.G."/>
            <person name="Iquebal M.A."/>
            <person name="Das S.P."/>
            <person name="Bit A."/>
            <person name="Patnaik S."/>
            <person name="Patel N."/>
            <person name="Shah T.M."/>
            <person name="Hinsu A."/>
            <person name="Jena J.K."/>
        </authorList>
    </citation>
    <scope>NUCLEOTIDE SEQUENCE</scope>
    <source>
        <strain evidence="5">CIFAMagur01</strain>
        <tissue evidence="5">Testis</tissue>
    </source>
</reference>
<dbReference type="SMART" id="SM00589">
    <property type="entry name" value="PRY"/>
    <property type="match status" value="1"/>
</dbReference>
<dbReference type="GO" id="GO:0008270">
    <property type="term" value="F:zinc ion binding"/>
    <property type="evidence" value="ECO:0007669"/>
    <property type="project" value="UniProtKB-KW"/>
</dbReference>
<dbReference type="InterPro" id="IPR006574">
    <property type="entry name" value="PRY"/>
</dbReference>
<evidence type="ECO:0000256" key="3">
    <source>
        <dbReference type="ARBA" id="ARBA00022833"/>
    </source>
</evidence>
<dbReference type="Pfam" id="PF13765">
    <property type="entry name" value="PRY"/>
    <property type="match status" value="1"/>
</dbReference>
<dbReference type="OrthoDB" id="9903688at2759"/>
<comment type="caution">
    <text evidence="5">The sequence shown here is derived from an EMBL/GenBank/DDBJ whole genome shotgun (WGS) entry which is preliminary data.</text>
</comment>
<dbReference type="InterPro" id="IPR043136">
    <property type="entry name" value="B30.2/SPRY_sf"/>
</dbReference>
<proteinExistence type="predicted"/>
<evidence type="ECO:0000256" key="1">
    <source>
        <dbReference type="ARBA" id="ARBA00022723"/>
    </source>
</evidence>
<dbReference type="GO" id="GO:0005737">
    <property type="term" value="C:cytoplasm"/>
    <property type="evidence" value="ECO:0007669"/>
    <property type="project" value="UniProtKB-ARBA"/>
</dbReference>
<organism evidence="5 6">
    <name type="scientific">Clarias magur</name>
    <name type="common">Asian catfish</name>
    <name type="synonym">Macropteronotus magur</name>
    <dbReference type="NCBI Taxonomy" id="1594786"/>
    <lineage>
        <taxon>Eukaryota</taxon>
        <taxon>Metazoa</taxon>
        <taxon>Chordata</taxon>
        <taxon>Craniata</taxon>
        <taxon>Vertebrata</taxon>
        <taxon>Euteleostomi</taxon>
        <taxon>Actinopterygii</taxon>
        <taxon>Neopterygii</taxon>
        <taxon>Teleostei</taxon>
        <taxon>Ostariophysi</taxon>
        <taxon>Siluriformes</taxon>
        <taxon>Clariidae</taxon>
        <taxon>Clarias</taxon>
    </lineage>
</organism>
<dbReference type="InterPro" id="IPR013320">
    <property type="entry name" value="ConA-like_dom_sf"/>
</dbReference>
<dbReference type="InterPro" id="IPR051051">
    <property type="entry name" value="E3_ubiq-ligase_TRIM/RNF"/>
</dbReference>